<feature type="signal peptide" evidence="12">
    <location>
        <begin position="1"/>
        <end position="20"/>
    </location>
</feature>
<dbReference type="PANTHER" id="PTHR12231:SF105">
    <property type="entry name" value="LACHESIN-LIKE PROTEIN"/>
    <property type="match status" value="1"/>
</dbReference>
<organism evidence="15 16">
    <name type="scientific">Chrysodeixis includens</name>
    <name type="common">Soybean looper</name>
    <name type="synonym">Pseudoplusia includens</name>
    <dbReference type="NCBI Taxonomy" id="689277"/>
    <lineage>
        <taxon>Eukaryota</taxon>
        <taxon>Metazoa</taxon>
        <taxon>Ecdysozoa</taxon>
        <taxon>Arthropoda</taxon>
        <taxon>Hexapoda</taxon>
        <taxon>Insecta</taxon>
        <taxon>Pterygota</taxon>
        <taxon>Neoptera</taxon>
        <taxon>Endopterygota</taxon>
        <taxon>Lepidoptera</taxon>
        <taxon>Glossata</taxon>
        <taxon>Ditrysia</taxon>
        <taxon>Noctuoidea</taxon>
        <taxon>Noctuidae</taxon>
        <taxon>Plusiinae</taxon>
        <taxon>Chrysodeixis</taxon>
    </lineage>
</organism>
<feature type="domain" description="Fibronectin type-III" evidence="14">
    <location>
        <begin position="1206"/>
        <end position="1296"/>
    </location>
</feature>
<evidence type="ECO:0000313" key="16">
    <source>
        <dbReference type="Proteomes" id="UP001154114"/>
    </source>
</evidence>
<dbReference type="InterPro" id="IPR051170">
    <property type="entry name" value="Neural/epithelial_adhesion"/>
</dbReference>
<dbReference type="InterPro" id="IPR013098">
    <property type="entry name" value="Ig_I-set"/>
</dbReference>
<dbReference type="PROSITE" id="PS50835">
    <property type="entry name" value="IG_LIKE"/>
    <property type="match status" value="9"/>
</dbReference>
<evidence type="ECO:0000256" key="5">
    <source>
        <dbReference type="ARBA" id="ARBA00022889"/>
    </source>
</evidence>
<keyword evidence="16" id="KW-1185">Reference proteome</keyword>
<keyword evidence="7 11" id="KW-0472">Membrane</keyword>
<dbReference type="GO" id="GO:0016020">
    <property type="term" value="C:membrane"/>
    <property type="evidence" value="ECO:0007669"/>
    <property type="project" value="UniProtKB-SubCell"/>
</dbReference>
<keyword evidence="5" id="KW-0130">Cell adhesion</keyword>
<dbReference type="FunFam" id="2.60.40.10:FF:000410">
    <property type="entry name" value="Down syndrome cell adhesion molecule, isoform H"/>
    <property type="match status" value="1"/>
</dbReference>
<evidence type="ECO:0000256" key="11">
    <source>
        <dbReference type="SAM" id="Phobius"/>
    </source>
</evidence>
<dbReference type="InterPro" id="IPR003598">
    <property type="entry name" value="Ig_sub2"/>
</dbReference>
<evidence type="ECO:0000259" key="14">
    <source>
        <dbReference type="PROSITE" id="PS50853"/>
    </source>
</evidence>
<evidence type="ECO:0000256" key="10">
    <source>
        <dbReference type="SAM" id="MobiDB-lite"/>
    </source>
</evidence>
<feature type="domain" description="Fibronectin type-III" evidence="14">
    <location>
        <begin position="1106"/>
        <end position="1202"/>
    </location>
</feature>
<evidence type="ECO:0000256" key="2">
    <source>
        <dbReference type="ARBA" id="ARBA00022692"/>
    </source>
</evidence>
<dbReference type="FunFam" id="2.60.40.10:FF:000311">
    <property type="entry name" value="Down syndrome cell adhesion molecule, isoform D"/>
    <property type="match status" value="1"/>
</dbReference>
<dbReference type="Pfam" id="PF00041">
    <property type="entry name" value="fn3"/>
    <property type="match status" value="5"/>
</dbReference>
<dbReference type="GO" id="GO:0007155">
    <property type="term" value="P:cell adhesion"/>
    <property type="evidence" value="ECO:0007669"/>
    <property type="project" value="UniProtKB-KW"/>
</dbReference>
<dbReference type="Pfam" id="PF25059">
    <property type="entry name" value="FN3_DSCAM-DSCAML_C"/>
    <property type="match status" value="1"/>
</dbReference>
<dbReference type="PROSITE" id="PS50853">
    <property type="entry name" value="FN3"/>
    <property type="match status" value="6"/>
</dbReference>
<feature type="domain" description="Ig-like" evidence="13">
    <location>
        <begin position="607"/>
        <end position="697"/>
    </location>
</feature>
<dbReference type="InterPro" id="IPR007110">
    <property type="entry name" value="Ig-like_dom"/>
</dbReference>
<keyword evidence="3 12" id="KW-0732">Signal</keyword>
<dbReference type="Proteomes" id="UP001154114">
    <property type="component" value="Chromosome 11"/>
</dbReference>
<dbReference type="GO" id="GO:0043005">
    <property type="term" value="C:neuron projection"/>
    <property type="evidence" value="ECO:0007669"/>
    <property type="project" value="TreeGrafter"/>
</dbReference>
<dbReference type="InterPro" id="IPR003599">
    <property type="entry name" value="Ig_sub"/>
</dbReference>
<dbReference type="InterPro" id="IPR013783">
    <property type="entry name" value="Ig-like_fold"/>
</dbReference>
<dbReference type="FunFam" id="2.60.40.10:FF:000302">
    <property type="entry name" value="Down syndrome cell adhesion molecule, isoform D"/>
    <property type="match status" value="1"/>
</dbReference>
<feature type="region of interest" description="Disordered" evidence="10">
    <location>
        <begin position="1730"/>
        <end position="1785"/>
    </location>
</feature>
<feature type="chain" id="PRO_5040480076" description="Down syndrome cell adhesion molecule-like protein Dscam2" evidence="12">
    <location>
        <begin position="21"/>
        <end position="1939"/>
    </location>
</feature>
<feature type="compositionally biased region" description="Basic and acidic residues" evidence="10">
    <location>
        <begin position="1898"/>
        <end position="1907"/>
    </location>
</feature>
<keyword evidence="6 11" id="KW-1133">Transmembrane helix</keyword>
<feature type="domain" description="Fibronectin type-III" evidence="14">
    <location>
        <begin position="1486"/>
        <end position="1581"/>
    </location>
</feature>
<protein>
    <recommendedName>
        <fullName evidence="17">Down syndrome cell adhesion molecule-like protein Dscam2</fullName>
    </recommendedName>
</protein>
<dbReference type="Pfam" id="PF13927">
    <property type="entry name" value="Ig_3"/>
    <property type="match status" value="4"/>
</dbReference>
<name>A0A9P0FPZ9_CHRIL</name>
<dbReference type="GO" id="GO:0048812">
    <property type="term" value="P:neuron projection morphogenesis"/>
    <property type="evidence" value="ECO:0007669"/>
    <property type="project" value="UniProtKB-ARBA"/>
</dbReference>
<feature type="domain" description="Fibronectin type-III" evidence="14">
    <location>
        <begin position="1388"/>
        <end position="1482"/>
    </location>
</feature>
<feature type="domain" description="Ig-like" evidence="13">
    <location>
        <begin position="235"/>
        <end position="327"/>
    </location>
</feature>
<dbReference type="CDD" id="cd20958">
    <property type="entry name" value="IgI_5_Dscam"/>
    <property type="match status" value="1"/>
</dbReference>
<accession>A0A9P0FPZ9</accession>
<dbReference type="OrthoDB" id="5982258at2759"/>
<gene>
    <name evidence="15" type="ORF">CINC_LOCUS1554</name>
</gene>
<evidence type="ECO:0000256" key="7">
    <source>
        <dbReference type="ARBA" id="ARBA00023136"/>
    </source>
</evidence>
<dbReference type="FunFam" id="2.60.40.10:FF:000498">
    <property type="entry name" value="Down syndrome cell adhesion molecule, isoform J"/>
    <property type="match status" value="1"/>
</dbReference>
<dbReference type="SMART" id="SM00408">
    <property type="entry name" value="IGc2"/>
    <property type="match status" value="9"/>
</dbReference>
<dbReference type="PANTHER" id="PTHR12231">
    <property type="entry name" value="CTX-RELATED TYPE I TRANSMEMBRANE PROTEIN"/>
    <property type="match status" value="1"/>
</dbReference>
<evidence type="ECO:0000256" key="8">
    <source>
        <dbReference type="ARBA" id="ARBA00023157"/>
    </source>
</evidence>
<feature type="region of interest" description="Disordered" evidence="10">
    <location>
        <begin position="1825"/>
        <end position="1907"/>
    </location>
</feature>
<dbReference type="SUPFAM" id="SSF48726">
    <property type="entry name" value="Immunoglobulin"/>
    <property type="match status" value="9"/>
</dbReference>
<dbReference type="FunFam" id="2.60.40.10:FF:000308">
    <property type="entry name" value="Down syndrome cell adhesion molecule, isoform D"/>
    <property type="match status" value="1"/>
</dbReference>
<evidence type="ECO:0000256" key="12">
    <source>
        <dbReference type="SAM" id="SignalP"/>
    </source>
</evidence>
<dbReference type="FunFam" id="2.60.40.10:FF:000230">
    <property type="entry name" value="Down syndrome cell adhesion molecule, isoform D"/>
    <property type="match status" value="1"/>
</dbReference>
<feature type="compositionally biased region" description="Low complexity" evidence="10">
    <location>
        <begin position="1861"/>
        <end position="1873"/>
    </location>
</feature>
<dbReference type="SMART" id="SM00060">
    <property type="entry name" value="FN3"/>
    <property type="match status" value="6"/>
</dbReference>
<feature type="domain" description="Ig-like" evidence="13">
    <location>
        <begin position="27"/>
        <end position="120"/>
    </location>
</feature>
<evidence type="ECO:0000259" key="13">
    <source>
        <dbReference type="PROSITE" id="PS50835"/>
    </source>
</evidence>
<dbReference type="Gene3D" id="2.60.40.10">
    <property type="entry name" value="Immunoglobulins"/>
    <property type="match status" value="16"/>
</dbReference>
<feature type="domain" description="Fibronectin type-III" evidence="14">
    <location>
        <begin position="1001"/>
        <end position="1101"/>
    </location>
</feature>
<feature type="compositionally biased region" description="Polar residues" evidence="10">
    <location>
        <begin position="1764"/>
        <end position="1774"/>
    </location>
</feature>
<dbReference type="FunFam" id="2.60.40.10:FF:000719">
    <property type="entry name" value="nephrin isoform X1"/>
    <property type="match status" value="1"/>
</dbReference>
<feature type="domain" description="Ig-like" evidence="13">
    <location>
        <begin position="516"/>
        <end position="602"/>
    </location>
</feature>
<feature type="domain" description="Fibronectin type-III" evidence="14">
    <location>
        <begin position="901"/>
        <end position="996"/>
    </location>
</feature>
<sequence>MAFIGFTALVALAAIGSVLCEDETIGPIFMKEPANRVDFSNTTGATVECAARGSPTPDIIWVRADGTAVGDVPGLRQVQANGNLLFPPFRAEDYRQEVHAQVYACLARNSVGTIHSRDVNVRAVVNQFYEAEILTEYVIRGNAAVLKCSIPSFVADFVKVEAWIDEEGKEITHSDDLEGKYLVLPSGELHIRDVGPEDGYKSYQCRTKHRLTGETRLSATKGRLVITEPVGSKSPTFSNDVQFSGITRKTGQDFALLCQAQAFPVPIFRWYKFIEGTTRKQPVTLDDRVKQVSGTLIIKEAKVEDSGKYLCVVNNSVGGESVETVLTVTAPLKATVEPATQTVDFGRPAVFTCRYEGNPVKTITWLKDGKDMKHHDATLRIESVKKEDKGMYQCFIRNDQESAGASAELKLGGRFEPPLIRHSFGEQTFRSGPSLRLKCVASGNPTPDIAWLLDGDKLNSGERLQIGQFVTADGNVESHLNISSVHTNDGGLYTCIASSKVGSASHSARVNVYGLPYVRPMKKRPVVAGDTLIVHCPVAGYPIDSIVWERDNRVLPINRKQKVFPNGTLVIENVERMSDEATYTCVAKNSQSYTAKGTLEVQVMVPPHIVPFTAEEPVFAGEPIQLTCYVSKGDVPIKISWSFHGKDLSSHEGISTMKIGARTSLLTISNSQASHSGEYSCHAANHAGLVVHSTTLNVHVPPRWILEPTDKAFAQGSDAKVECKADGFPKPQVTWKRAEGDTPGDYKDLKPNNPNVKVEDGTLSIANIQKTNEGYYLCEAVNGIGSGLSAVILISVQAPPQFEIKMRNQTARRSEPAVLQCQAKGEKPIGIIWNMNNKRLEPKSDPRYTIREEILPGGVVSDLSIRRTERSDSALFTCVATNAFGSDDTSINMIIQEVPEAPYGLKVLDKSGRTVQLSWAAPYDGNSPIKKFLIEYKRAKGNWEKDIDRVLVPGDASEAGVFSLRPATAYHIRIVAENELGTSEPSETVTIITAEEAPTGPPQDCKVDAVDKHTLRVTWKPPPPQDWNGELQGYYVGYKLASSNKSFVFETVDISKESGKEHHLDILNLKTYTQYSIVVQAFNKMGSGPVSGEVKAYTAEGAPSVAPQDVLCTTLTAQTIRVSWISPPLAAANGLIKAYKVIYGPSDTWYDEKTKDTKITASSETILHGLKKFTNYSMEVLATTNGGDGVRSAPIHCQTEQDVPEAPRAVKALVMGQGSILVSWRPPAQPNGVVTHYNVYTQAQNAEPHPNKVPASQTSYSATELKAGRYDFWVTASTIIGEGQPSATASCSPSDKVPAKIASFDESFTATYKEDVKLPCLAVGVPPPNILWKVKGQPLEASERVRQLPEGSLQIAGVAREDAGEYSCHVDNQFGTDTVTHTLSVLAPPFPPQLSIASSSVSSLTLRLKPSVEVDQSPAAGYTIHYKQEFGDWETVQIPSTTDTYTLENLFCGSRYQLYVTAYNGIGTGEASDVVIARTRGSKPPVPRAADFIEVGSSSVTLHLKQWLDGGCPMSHFVVENKKKGAAEWNQISNAVKPGGNFVVLDLEPATWYVLRITAHNNAGFNVAEYEFATLTMTGGTIAPVREVGDGSLTTEQTLKIILSHLNLIVPVVAAILVIIIAIVVVCVVRGARDHHKDDGVYNASQAALGGAGGTLDKRGGLRDELGYIAPPNRKLPPVPGSNYNTCDRVKRQAVISMEDEICPYATFHLLGFREEMDPSKALAFPHHHPAHAGTLAHPHPHHPAHSRAGSQSMPRANSRYARKNSQGGQSAIYSTAPEYDDPATCAEEDQYRARYSRPMYACGPEYDEPACCAPEDEQYTGAYGTPYSDHYGSRPSIGKTVKGTRKCGGSPEPPPPPPRNANNDNNCSSSFNESKDSNEISEAECDQPRNYPVRAHTAKDGLHSEEMRKLIDRPEATTPIPQQAVHGRGLTAYDTVAV</sequence>
<dbReference type="GO" id="GO:0042802">
    <property type="term" value="F:identical protein binding"/>
    <property type="evidence" value="ECO:0007669"/>
    <property type="project" value="UniProtKB-ARBA"/>
</dbReference>
<evidence type="ECO:0000313" key="15">
    <source>
        <dbReference type="EMBL" id="CAH0581342.1"/>
    </source>
</evidence>
<dbReference type="Pfam" id="PF07679">
    <property type="entry name" value="I-set"/>
    <property type="match status" value="4"/>
</dbReference>
<dbReference type="CDD" id="cd20956">
    <property type="entry name" value="IgI_4_Dscam"/>
    <property type="match status" value="1"/>
</dbReference>
<feature type="domain" description="Ig-like" evidence="13">
    <location>
        <begin position="417"/>
        <end position="511"/>
    </location>
</feature>
<feature type="domain" description="Ig-like" evidence="13">
    <location>
        <begin position="331"/>
        <end position="410"/>
    </location>
</feature>
<feature type="domain" description="Ig-like" evidence="13">
    <location>
        <begin position="1298"/>
        <end position="1384"/>
    </location>
</feature>
<dbReference type="InterPro" id="IPR003961">
    <property type="entry name" value="FN3_dom"/>
</dbReference>
<dbReference type="Pfam" id="PF12355">
    <property type="entry name" value="Dscam_C"/>
    <property type="match status" value="1"/>
</dbReference>
<dbReference type="CDD" id="cd00063">
    <property type="entry name" value="FN3"/>
    <property type="match status" value="6"/>
</dbReference>
<evidence type="ECO:0000256" key="6">
    <source>
        <dbReference type="ARBA" id="ARBA00022989"/>
    </source>
</evidence>
<comment type="subcellular location">
    <subcellularLocation>
        <location evidence="1">Membrane</location>
        <topology evidence="1">Single-pass membrane protein</topology>
    </subcellularLocation>
</comment>
<evidence type="ECO:0000256" key="1">
    <source>
        <dbReference type="ARBA" id="ARBA00004167"/>
    </source>
</evidence>
<evidence type="ECO:0000256" key="4">
    <source>
        <dbReference type="ARBA" id="ARBA00022737"/>
    </source>
</evidence>
<dbReference type="SMART" id="SM00409">
    <property type="entry name" value="IG"/>
    <property type="match status" value="9"/>
</dbReference>
<keyword evidence="2 11" id="KW-0812">Transmembrane</keyword>
<dbReference type="FunFam" id="2.60.40.10:FF:000310">
    <property type="entry name" value="Down syndrome cell adhesion molecule, isoform D"/>
    <property type="match status" value="1"/>
</dbReference>
<dbReference type="FunFam" id="2.60.40.10:FF:000093">
    <property type="entry name" value="Down syndrome cell adhesion molecule, isoform B"/>
    <property type="match status" value="1"/>
</dbReference>
<dbReference type="InterPro" id="IPR036116">
    <property type="entry name" value="FN3_sf"/>
</dbReference>
<keyword evidence="8" id="KW-1015">Disulfide bond</keyword>
<dbReference type="FunFam" id="2.60.40.10:FF:000394">
    <property type="entry name" value="Down syndrome cell adhesion molecule, isoform J"/>
    <property type="match status" value="1"/>
</dbReference>
<keyword evidence="4" id="KW-0677">Repeat</keyword>
<dbReference type="EMBL" id="LR824014">
    <property type="protein sequence ID" value="CAH0581342.1"/>
    <property type="molecule type" value="Genomic_DNA"/>
</dbReference>
<reference evidence="15" key="1">
    <citation type="submission" date="2021-12" db="EMBL/GenBank/DDBJ databases">
        <authorList>
            <person name="King R."/>
        </authorList>
    </citation>
    <scope>NUCLEOTIDE SEQUENCE</scope>
</reference>
<proteinExistence type="predicted"/>
<feature type="transmembrane region" description="Helical" evidence="11">
    <location>
        <begin position="1608"/>
        <end position="1629"/>
    </location>
</feature>
<feature type="domain" description="Ig-like" evidence="13">
    <location>
        <begin position="800"/>
        <end position="892"/>
    </location>
</feature>
<dbReference type="InterPro" id="IPR056754">
    <property type="entry name" value="DSCAM/DSCAML_C"/>
</dbReference>
<dbReference type="InterPro" id="IPR021012">
    <property type="entry name" value="Dscam1_C"/>
</dbReference>
<keyword evidence="9" id="KW-0393">Immunoglobulin domain</keyword>
<dbReference type="SUPFAM" id="SSF49265">
    <property type="entry name" value="Fibronectin type III"/>
    <property type="match status" value="3"/>
</dbReference>
<evidence type="ECO:0000256" key="9">
    <source>
        <dbReference type="ARBA" id="ARBA00023319"/>
    </source>
</evidence>
<dbReference type="InterPro" id="IPR036179">
    <property type="entry name" value="Ig-like_dom_sf"/>
</dbReference>
<feature type="domain" description="Ig-like" evidence="13">
    <location>
        <begin position="702"/>
        <end position="795"/>
    </location>
</feature>
<dbReference type="FunFam" id="2.60.40.10:FF:000017">
    <property type="entry name" value="Down syndrome cell adhesion molecule b"/>
    <property type="match status" value="2"/>
</dbReference>
<evidence type="ECO:0008006" key="17">
    <source>
        <dbReference type="Google" id="ProtNLM"/>
    </source>
</evidence>
<dbReference type="FunFam" id="2.60.40.10:FF:000324">
    <property type="entry name" value="Down syndrome cell adhesion molecule, isoform D"/>
    <property type="match status" value="1"/>
</dbReference>
<evidence type="ECO:0000256" key="3">
    <source>
        <dbReference type="ARBA" id="ARBA00022729"/>
    </source>
</evidence>